<dbReference type="InterPro" id="IPR011009">
    <property type="entry name" value="Kinase-like_dom_sf"/>
</dbReference>
<dbReference type="FunFam" id="1.10.510.10:FF:000100">
    <property type="entry name" value="inhibitor of nuclear factor kappa-B kinase subunit epsilon"/>
    <property type="match status" value="1"/>
</dbReference>
<accession>A0A8S3YZZ3</accession>
<dbReference type="Gene3D" id="1.10.510.10">
    <property type="entry name" value="Transferase(Phosphotransferase) domain 1"/>
    <property type="match status" value="1"/>
</dbReference>
<dbReference type="Proteomes" id="UP000678393">
    <property type="component" value="Unassembled WGS sequence"/>
</dbReference>
<feature type="region of interest" description="Disordered" evidence="10">
    <location>
        <begin position="664"/>
        <end position="683"/>
    </location>
</feature>
<dbReference type="PANTHER" id="PTHR22969">
    <property type="entry name" value="IKB KINASE"/>
    <property type="match status" value="1"/>
</dbReference>
<feature type="binding site" evidence="8">
    <location>
        <position position="41"/>
    </location>
    <ligand>
        <name>ATP</name>
        <dbReference type="ChEBI" id="CHEBI:30616"/>
    </ligand>
</feature>
<gene>
    <name evidence="13" type="ORF">CUNI_LOCUS6358</name>
</gene>
<comment type="subcellular location">
    <subcellularLocation>
        <location evidence="1">Cytoplasm</location>
    </subcellularLocation>
</comment>
<comment type="caution">
    <text evidence="13">The sequence shown here is derived from an EMBL/GenBank/DDBJ whole genome shotgun (WGS) entry which is preliminary data.</text>
</comment>
<keyword evidence="7 8" id="KW-0067">ATP-binding</keyword>
<dbReference type="InterPro" id="IPR051180">
    <property type="entry name" value="IKK"/>
</dbReference>
<name>A0A8S3YZZ3_9EUPU</name>
<dbReference type="PANTHER" id="PTHR22969:SF15">
    <property type="entry name" value="FI05319P"/>
    <property type="match status" value="1"/>
</dbReference>
<dbReference type="Gene3D" id="3.10.20.90">
    <property type="entry name" value="Phosphatidylinositol 3-kinase Catalytic Subunit, Chain A, domain 1"/>
    <property type="match status" value="1"/>
</dbReference>
<dbReference type="GO" id="GO:0010628">
    <property type="term" value="P:positive regulation of gene expression"/>
    <property type="evidence" value="ECO:0007669"/>
    <property type="project" value="UniProtKB-ARBA"/>
</dbReference>
<proteinExistence type="predicted"/>
<evidence type="ECO:0000259" key="11">
    <source>
        <dbReference type="PROSITE" id="PS50011"/>
    </source>
</evidence>
<dbReference type="GO" id="GO:0045089">
    <property type="term" value="P:positive regulation of innate immune response"/>
    <property type="evidence" value="ECO:0007669"/>
    <property type="project" value="UniProtKB-ARBA"/>
</dbReference>
<organism evidence="13 14">
    <name type="scientific">Candidula unifasciata</name>
    <dbReference type="NCBI Taxonomy" id="100452"/>
    <lineage>
        <taxon>Eukaryota</taxon>
        <taxon>Metazoa</taxon>
        <taxon>Spiralia</taxon>
        <taxon>Lophotrochozoa</taxon>
        <taxon>Mollusca</taxon>
        <taxon>Gastropoda</taxon>
        <taxon>Heterobranchia</taxon>
        <taxon>Euthyneura</taxon>
        <taxon>Panpulmonata</taxon>
        <taxon>Eupulmonata</taxon>
        <taxon>Stylommatophora</taxon>
        <taxon>Helicina</taxon>
        <taxon>Helicoidea</taxon>
        <taxon>Geomitridae</taxon>
        <taxon>Candidula</taxon>
    </lineage>
</organism>
<evidence type="ECO:0000259" key="12">
    <source>
        <dbReference type="PROSITE" id="PS50053"/>
    </source>
</evidence>
<keyword evidence="14" id="KW-1185">Reference proteome</keyword>
<dbReference type="Gene3D" id="1.20.1270.420">
    <property type="match status" value="1"/>
</dbReference>
<evidence type="ECO:0000256" key="1">
    <source>
        <dbReference type="ARBA" id="ARBA00004496"/>
    </source>
</evidence>
<evidence type="ECO:0000256" key="9">
    <source>
        <dbReference type="SAM" id="Coils"/>
    </source>
</evidence>
<dbReference type="CDD" id="cd12219">
    <property type="entry name" value="Ubl_TBK1_like"/>
    <property type="match status" value="1"/>
</dbReference>
<dbReference type="Pfam" id="PF18394">
    <property type="entry name" value="TBK1_CCD1"/>
    <property type="match status" value="1"/>
</dbReference>
<feature type="compositionally biased region" description="Polar residues" evidence="10">
    <location>
        <begin position="671"/>
        <end position="683"/>
    </location>
</feature>
<dbReference type="GO" id="GO:0006950">
    <property type="term" value="P:response to stress"/>
    <property type="evidence" value="ECO:0007669"/>
    <property type="project" value="UniProtKB-ARBA"/>
</dbReference>
<reference evidence="13" key="1">
    <citation type="submission" date="2021-04" db="EMBL/GenBank/DDBJ databases">
        <authorList>
            <consortium name="Molecular Ecology Group"/>
        </authorList>
    </citation>
    <scope>NUCLEOTIDE SEQUENCE</scope>
</reference>
<sequence length="738" mass="84099">MATIRGSNTYVWDTTRLLGQGATSAVYMGRNKRTGDEVAVKVFNSQSFHRPFVVQNREFDVMTKLKHDNIVKLLAIEEEMTSRTKVIVMEYCTHGTLYNLLDQPENAFGLSEEEFLLVLSQVTAGVKHLRDNDIIHRDIKPGNILRSVAQDGRSVYKLTDFGAARELQQDEEFFSLYGTDEYLHPDMYERAVLRRPRGQQFGVYVDLWSLGVTFYHAATGNLPFRPYGGRKNKETMHLITAKKEHGVISGVQEQQDGPIKYSRDLPLTCRLSKVLTLGAWEHFIRGSDLFYHMFCTSMFSQIVVYIRQKDDMSQLRQLITDQTEIPGGAQLLMHDGKVLKDDSRNPVIKYLKHSTADNPIFIFNKLPEYKRFTRPVYGTFVDIPLETNVVTDYPISKRCFSVLHSVKNCVKILMLNNMFLTKAVKMYCNYVRSKSIQLELSTGYATRMCTDTKTWQDQLFSNLSLQTKLSNGLDFGGRLNVLQTLLETGKRECSQISAQVQNRLDKATKHLQDLKTAQALDDNWDPSVGCLPSDRCNEKMEHLLQRMQKIMNSFREDRSKAPLSNNDEQVHRFDKNKMKELCLMAQTLVDDDCTKKANQLYSAFKQLYSKAVQIHDTGERLEALVSDISHMQGRLVDKLKVSGNQCISQLETCLKAVDVPENHTDGVVTNKGDNSNSSNGVTMGSRQERLDSVLGSIQTTCSSLEEVRILLSENTSLIEKFNSLGETTEDDKSWEYVP</sequence>
<dbReference type="OrthoDB" id="10013850at2759"/>
<feature type="domain" description="Protein kinase" evidence="11">
    <location>
        <begin position="12"/>
        <end position="284"/>
    </location>
</feature>
<keyword evidence="6" id="KW-0418">Kinase</keyword>
<evidence type="ECO:0000313" key="13">
    <source>
        <dbReference type="EMBL" id="CAG5120800.1"/>
    </source>
</evidence>
<evidence type="ECO:0008006" key="15">
    <source>
        <dbReference type="Google" id="ProtNLM"/>
    </source>
</evidence>
<dbReference type="PROSITE" id="PS50011">
    <property type="entry name" value="PROTEIN_KINASE_DOM"/>
    <property type="match status" value="1"/>
</dbReference>
<keyword evidence="3" id="KW-0723">Serine/threonine-protein kinase</keyword>
<dbReference type="SUPFAM" id="SSF54236">
    <property type="entry name" value="Ubiquitin-like"/>
    <property type="match status" value="1"/>
</dbReference>
<dbReference type="InterPro" id="IPR000719">
    <property type="entry name" value="Prot_kinase_dom"/>
</dbReference>
<dbReference type="Pfam" id="PF00069">
    <property type="entry name" value="Pkinase"/>
    <property type="match status" value="1"/>
</dbReference>
<keyword evidence="2" id="KW-0963">Cytoplasm</keyword>
<evidence type="ECO:0000256" key="8">
    <source>
        <dbReference type="PROSITE-ProRule" id="PRU10141"/>
    </source>
</evidence>
<dbReference type="GO" id="GO:0009967">
    <property type="term" value="P:positive regulation of signal transduction"/>
    <property type="evidence" value="ECO:0007669"/>
    <property type="project" value="UniProtKB-ARBA"/>
</dbReference>
<dbReference type="GO" id="GO:0005737">
    <property type="term" value="C:cytoplasm"/>
    <property type="evidence" value="ECO:0007669"/>
    <property type="project" value="UniProtKB-SubCell"/>
</dbReference>
<protein>
    <recommendedName>
        <fullName evidence="15">Inhibitor of nuclear factor kappa-B kinase subunit epsilon</fullName>
    </recommendedName>
</protein>
<feature type="domain" description="Ubiquitin-like" evidence="12">
    <location>
        <begin position="302"/>
        <end position="342"/>
    </location>
</feature>
<dbReference type="InterPro" id="IPR029071">
    <property type="entry name" value="Ubiquitin-like_domsf"/>
</dbReference>
<evidence type="ECO:0000256" key="7">
    <source>
        <dbReference type="ARBA" id="ARBA00022840"/>
    </source>
</evidence>
<keyword evidence="9" id="KW-0175">Coiled coil</keyword>
<evidence type="ECO:0000256" key="4">
    <source>
        <dbReference type="ARBA" id="ARBA00022679"/>
    </source>
</evidence>
<dbReference type="SUPFAM" id="SSF56112">
    <property type="entry name" value="Protein kinase-like (PK-like)"/>
    <property type="match status" value="1"/>
</dbReference>
<dbReference type="InterPro" id="IPR017441">
    <property type="entry name" value="Protein_kinase_ATP_BS"/>
</dbReference>
<dbReference type="Gene3D" id="3.30.200.20">
    <property type="entry name" value="Phosphorylase Kinase, domain 1"/>
    <property type="match status" value="1"/>
</dbReference>
<dbReference type="InterPro" id="IPR000626">
    <property type="entry name" value="Ubiquitin-like_dom"/>
</dbReference>
<evidence type="ECO:0000256" key="3">
    <source>
        <dbReference type="ARBA" id="ARBA00022527"/>
    </source>
</evidence>
<dbReference type="GO" id="GO:0005524">
    <property type="term" value="F:ATP binding"/>
    <property type="evidence" value="ECO:0007669"/>
    <property type="project" value="UniProtKB-UniRule"/>
</dbReference>
<keyword evidence="5 8" id="KW-0547">Nucleotide-binding</keyword>
<dbReference type="InterPro" id="IPR041309">
    <property type="entry name" value="TBK1_CC1"/>
</dbReference>
<evidence type="ECO:0000313" key="14">
    <source>
        <dbReference type="Proteomes" id="UP000678393"/>
    </source>
</evidence>
<dbReference type="FunFam" id="3.30.200.20:FF:000106">
    <property type="entry name" value="serine/threonine-protein kinase TBK1 isoform X1"/>
    <property type="match status" value="1"/>
</dbReference>
<evidence type="ECO:0000256" key="5">
    <source>
        <dbReference type="ARBA" id="ARBA00022741"/>
    </source>
</evidence>
<dbReference type="PROSITE" id="PS50053">
    <property type="entry name" value="UBIQUITIN_2"/>
    <property type="match status" value="1"/>
</dbReference>
<dbReference type="GO" id="GO:0004674">
    <property type="term" value="F:protein serine/threonine kinase activity"/>
    <property type="evidence" value="ECO:0007669"/>
    <property type="project" value="UniProtKB-KW"/>
</dbReference>
<evidence type="ECO:0000256" key="10">
    <source>
        <dbReference type="SAM" id="MobiDB-lite"/>
    </source>
</evidence>
<dbReference type="EMBL" id="CAJHNH020000968">
    <property type="protein sequence ID" value="CAG5120800.1"/>
    <property type="molecule type" value="Genomic_DNA"/>
</dbReference>
<dbReference type="PROSITE" id="PS00107">
    <property type="entry name" value="PROTEIN_KINASE_ATP"/>
    <property type="match status" value="1"/>
</dbReference>
<evidence type="ECO:0000256" key="6">
    <source>
        <dbReference type="ARBA" id="ARBA00022777"/>
    </source>
</evidence>
<feature type="coiled-coil region" evidence="9">
    <location>
        <begin position="497"/>
        <end position="557"/>
    </location>
</feature>
<dbReference type="AlphaFoldDB" id="A0A8S3YZZ3"/>
<dbReference type="SMART" id="SM00220">
    <property type="entry name" value="S_TKc"/>
    <property type="match status" value="1"/>
</dbReference>
<keyword evidence="4" id="KW-0808">Transferase</keyword>
<evidence type="ECO:0000256" key="2">
    <source>
        <dbReference type="ARBA" id="ARBA00022490"/>
    </source>
</evidence>